<reference evidence="2 3" key="1">
    <citation type="journal article" date="2020" name="ISME J.">
        <title>Uncovering the hidden diversity of litter-decomposition mechanisms in mushroom-forming fungi.</title>
        <authorList>
            <person name="Floudas D."/>
            <person name="Bentzer J."/>
            <person name="Ahren D."/>
            <person name="Johansson T."/>
            <person name="Persson P."/>
            <person name="Tunlid A."/>
        </authorList>
    </citation>
    <scope>NUCLEOTIDE SEQUENCE [LARGE SCALE GENOMIC DNA]</scope>
    <source>
        <strain evidence="2 3">CBS 175.51</strain>
    </source>
</reference>
<evidence type="ECO:0000313" key="3">
    <source>
        <dbReference type="Proteomes" id="UP000541558"/>
    </source>
</evidence>
<name>A0A8H5CE27_9AGAR</name>
<proteinExistence type="predicted"/>
<comment type="caution">
    <text evidence="2">The sequence shown here is derived from an EMBL/GenBank/DDBJ whole genome shotgun (WGS) entry which is preliminary data.</text>
</comment>
<evidence type="ECO:0008006" key="4">
    <source>
        <dbReference type="Google" id="ProtNLM"/>
    </source>
</evidence>
<accession>A0A8H5CE27</accession>
<keyword evidence="1" id="KW-0175">Coiled coil</keyword>
<dbReference type="Gene3D" id="3.80.10.10">
    <property type="entry name" value="Ribonuclease Inhibitor"/>
    <property type="match status" value="1"/>
</dbReference>
<dbReference type="InterPro" id="IPR032675">
    <property type="entry name" value="LRR_dom_sf"/>
</dbReference>
<organism evidence="2 3">
    <name type="scientific">Ephemerocybe angulata</name>
    <dbReference type="NCBI Taxonomy" id="980116"/>
    <lineage>
        <taxon>Eukaryota</taxon>
        <taxon>Fungi</taxon>
        <taxon>Dikarya</taxon>
        <taxon>Basidiomycota</taxon>
        <taxon>Agaricomycotina</taxon>
        <taxon>Agaricomycetes</taxon>
        <taxon>Agaricomycetidae</taxon>
        <taxon>Agaricales</taxon>
        <taxon>Agaricineae</taxon>
        <taxon>Psathyrellaceae</taxon>
        <taxon>Ephemerocybe</taxon>
    </lineage>
</organism>
<evidence type="ECO:0000256" key="1">
    <source>
        <dbReference type="SAM" id="Coils"/>
    </source>
</evidence>
<keyword evidence="3" id="KW-1185">Reference proteome</keyword>
<dbReference type="Proteomes" id="UP000541558">
    <property type="component" value="Unassembled WGS sequence"/>
</dbReference>
<evidence type="ECO:0000313" key="2">
    <source>
        <dbReference type="EMBL" id="KAF5339083.1"/>
    </source>
</evidence>
<gene>
    <name evidence="2" type="ORF">D9611_011111</name>
</gene>
<dbReference type="SUPFAM" id="SSF52047">
    <property type="entry name" value="RNI-like"/>
    <property type="match status" value="1"/>
</dbReference>
<dbReference type="AlphaFoldDB" id="A0A8H5CE27"/>
<protein>
    <recommendedName>
        <fullName evidence="4">F-box domain-containing protein</fullName>
    </recommendedName>
</protein>
<dbReference type="EMBL" id="JAACJK010000009">
    <property type="protein sequence ID" value="KAF5339083.1"/>
    <property type="molecule type" value="Genomic_DNA"/>
</dbReference>
<sequence>MSAVCLLRVLLSNDVPDTAEVDALKKENVELKREARKLRMALDEIEARIDQRNGALSAIRRVPLEVLGQIFTFTLGALAPLDEEGREGLLNLGLVCQKWRDASLLTHELWSGVSVHPRNLPGSYEKIETWLSRAGSVPKSLHLLGPLNGHGHLASATTLELLTRGPPLDHLYFESERIGDLEEFMYYFALNHTDVPNRPWDNLRSLAITIEDQWIQDMWWFDAEDPSTSIFSYLPPVTSFSLHLPKQDMVFPDDDSEMLRLNIPPAFLGRLTSLEVACDWDGPHILVMLQHCKNLERLVVDVINSQAALDEAAITRQPFPRTGILLPKLRVLHLQRYTADLRILDYLVTPALTDLDIEMDGYELLRKTYPKPFVVDSIKDLQKRSNSQDTVRSLRLYNVHLAPKELVKILAVVPSLTHLTLDRVKFATPGEISGFWRSLNNNKCLAHAQKLEVLRTNPAMAEDLFDSMLEFLVERGKGKKCEVTVSFQEATIPTESDARRAWGWISKDKDMSMEEFGLDFRVVWVPAVADEDM</sequence>
<dbReference type="OrthoDB" id="3071265at2759"/>
<feature type="coiled-coil region" evidence="1">
    <location>
        <begin position="21"/>
        <end position="48"/>
    </location>
</feature>